<dbReference type="EMBL" id="GGMR01020517">
    <property type="protein sequence ID" value="MBY33136.1"/>
    <property type="molecule type" value="Transcribed_RNA"/>
</dbReference>
<accession>A0A2S2PWA1</accession>
<sequence length="104" mass="12197">MCLRIYAHAVTANTSSNWHQKVRSLVRPSTYQPATQLPMLSTIPPQAAIYMQHHYHYYFVYRALSLHTDDTVEPGMYPKGVHEVRIPSPKFLKTKKKRFCILYM</sequence>
<gene>
    <name evidence="1" type="ORF">g.6534</name>
</gene>
<name>A0A2S2PWA1_SCHGA</name>
<dbReference type="AlphaFoldDB" id="A0A2S2PWA1"/>
<reference evidence="1" key="1">
    <citation type="submission" date="2018-04" db="EMBL/GenBank/DDBJ databases">
        <title>Transcriptome of Schizaphis graminum biotype I.</title>
        <authorList>
            <person name="Scully E.D."/>
            <person name="Geib S.M."/>
            <person name="Palmer N.A."/>
            <person name="Koch K."/>
            <person name="Bradshaw J."/>
            <person name="Heng-Moss T."/>
            <person name="Sarath G."/>
        </authorList>
    </citation>
    <scope>NUCLEOTIDE SEQUENCE</scope>
</reference>
<organism evidence="1">
    <name type="scientific">Schizaphis graminum</name>
    <name type="common">Green bug aphid</name>
    <dbReference type="NCBI Taxonomy" id="13262"/>
    <lineage>
        <taxon>Eukaryota</taxon>
        <taxon>Metazoa</taxon>
        <taxon>Ecdysozoa</taxon>
        <taxon>Arthropoda</taxon>
        <taxon>Hexapoda</taxon>
        <taxon>Insecta</taxon>
        <taxon>Pterygota</taxon>
        <taxon>Neoptera</taxon>
        <taxon>Paraneoptera</taxon>
        <taxon>Hemiptera</taxon>
        <taxon>Sternorrhyncha</taxon>
        <taxon>Aphidomorpha</taxon>
        <taxon>Aphidoidea</taxon>
        <taxon>Aphididae</taxon>
        <taxon>Aphidini</taxon>
        <taxon>Schizaphis</taxon>
    </lineage>
</organism>
<evidence type="ECO:0000313" key="1">
    <source>
        <dbReference type="EMBL" id="MBY33136.1"/>
    </source>
</evidence>
<protein>
    <submittedName>
        <fullName evidence="1">Uncharacterized protein</fullName>
    </submittedName>
</protein>
<proteinExistence type="predicted"/>